<feature type="transmembrane region" description="Helical" evidence="1">
    <location>
        <begin position="197"/>
        <end position="219"/>
    </location>
</feature>
<evidence type="ECO:0000256" key="1">
    <source>
        <dbReference type="SAM" id="Phobius"/>
    </source>
</evidence>
<organism evidence="2 3">
    <name type="scientific">Stieleria bergensis</name>
    <dbReference type="NCBI Taxonomy" id="2528025"/>
    <lineage>
        <taxon>Bacteria</taxon>
        <taxon>Pseudomonadati</taxon>
        <taxon>Planctomycetota</taxon>
        <taxon>Planctomycetia</taxon>
        <taxon>Pirellulales</taxon>
        <taxon>Pirellulaceae</taxon>
        <taxon>Stieleria</taxon>
    </lineage>
</organism>
<gene>
    <name evidence="2" type="ORF">SV7mr_10000</name>
</gene>
<evidence type="ECO:0000313" key="2">
    <source>
        <dbReference type="EMBL" id="QDT58507.1"/>
    </source>
</evidence>
<keyword evidence="3" id="KW-1185">Reference proteome</keyword>
<evidence type="ECO:0000313" key="3">
    <source>
        <dbReference type="Proteomes" id="UP000315003"/>
    </source>
</evidence>
<proteinExistence type="predicted"/>
<feature type="transmembrane region" description="Helical" evidence="1">
    <location>
        <begin position="169"/>
        <end position="191"/>
    </location>
</feature>
<protein>
    <submittedName>
        <fullName evidence="2">Uncharacterized protein</fullName>
    </submittedName>
</protein>
<dbReference type="OrthoDB" id="239334at2"/>
<dbReference type="AlphaFoldDB" id="A0A517SQW6"/>
<sequence>MPRFPQPWSKKRGGRFIGDELRSILWETAFYSCVFLAGVFVVALVLINQLASWESIAQLTNLDPNTVTPKEIQGSGLGAWVFGVTGFAAAASGVAGLVYRLFHIGASHERRSAIANRASSIEIIVPEPTSEDRMPTVPSGEAMNDSPGERLTYRLAAERAQGKDLVGPTLLALLWNSVWFVLLAVVILGFWHAQPRYILAGLLIPFGWVGYWSFSYFLAQLRRSVGLGSTIVEISDHPLFPGGKYRVFVSQAGKLRLRRLRVRVCCEEETVYSQGTDVRVESCEVFAEELCEERDVRVDPQAPWEQQFTLDLPDNVMHSFVGLHNAVRWKVIVSGEARKWQSFCRNYPVVVRPPGLPQKRSPR</sequence>
<feature type="transmembrane region" description="Helical" evidence="1">
    <location>
        <begin position="77"/>
        <end position="102"/>
    </location>
</feature>
<feature type="transmembrane region" description="Helical" evidence="1">
    <location>
        <begin position="21"/>
        <end position="47"/>
    </location>
</feature>
<dbReference type="Proteomes" id="UP000315003">
    <property type="component" value="Chromosome"/>
</dbReference>
<keyword evidence="1" id="KW-1133">Transmembrane helix</keyword>
<dbReference type="EMBL" id="CP036272">
    <property type="protein sequence ID" value="QDT58507.1"/>
    <property type="molecule type" value="Genomic_DNA"/>
</dbReference>
<dbReference type="RefSeq" id="WP_145269711.1">
    <property type="nucleotide sequence ID" value="NZ_CP036272.1"/>
</dbReference>
<name>A0A517SQW6_9BACT</name>
<keyword evidence="1" id="KW-0472">Membrane</keyword>
<keyword evidence="1" id="KW-0812">Transmembrane</keyword>
<reference evidence="2 3" key="1">
    <citation type="submission" date="2019-02" db="EMBL/GenBank/DDBJ databases">
        <title>Deep-cultivation of Planctomycetes and their phenomic and genomic characterization uncovers novel biology.</title>
        <authorList>
            <person name="Wiegand S."/>
            <person name="Jogler M."/>
            <person name="Boedeker C."/>
            <person name="Pinto D."/>
            <person name="Vollmers J."/>
            <person name="Rivas-Marin E."/>
            <person name="Kohn T."/>
            <person name="Peeters S.H."/>
            <person name="Heuer A."/>
            <person name="Rast P."/>
            <person name="Oberbeckmann S."/>
            <person name="Bunk B."/>
            <person name="Jeske O."/>
            <person name="Meyerdierks A."/>
            <person name="Storesund J.E."/>
            <person name="Kallscheuer N."/>
            <person name="Luecker S."/>
            <person name="Lage O.M."/>
            <person name="Pohl T."/>
            <person name="Merkel B.J."/>
            <person name="Hornburger P."/>
            <person name="Mueller R.-W."/>
            <person name="Bruemmer F."/>
            <person name="Labrenz M."/>
            <person name="Spormann A.M."/>
            <person name="Op den Camp H."/>
            <person name="Overmann J."/>
            <person name="Amann R."/>
            <person name="Jetten M.S.M."/>
            <person name="Mascher T."/>
            <person name="Medema M.H."/>
            <person name="Devos D.P."/>
            <person name="Kaster A.-K."/>
            <person name="Ovreas L."/>
            <person name="Rohde M."/>
            <person name="Galperin M.Y."/>
            <person name="Jogler C."/>
        </authorList>
    </citation>
    <scope>NUCLEOTIDE SEQUENCE [LARGE SCALE GENOMIC DNA]</scope>
    <source>
        <strain evidence="2 3">SV_7m_r</strain>
    </source>
</reference>
<accession>A0A517SQW6</accession>